<evidence type="ECO:0000256" key="6">
    <source>
        <dbReference type="ARBA" id="ARBA00022737"/>
    </source>
</evidence>
<feature type="chain" id="PRO_5001566139" description="EF-hand domain-containing protein" evidence="15">
    <location>
        <begin position="25"/>
        <end position="487"/>
    </location>
</feature>
<keyword evidence="8" id="KW-0106">Calcium</keyword>
<dbReference type="GO" id="GO:0005509">
    <property type="term" value="F:calcium ion binding"/>
    <property type="evidence" value="ECO:0007669"/>
    <property type="project" value="InterPro"/>
</dbReference>
<dbReference type="eggNOG" id="KOG2643">
    <property type="taxonomic scope" value="Eukaryota"/>
</dbReference>
<dbReference type="OrthoDB" id="186625at2759"/>
<keyword evidence="3" id="KW-0813">Transport</keyword>
<protein>
    <recommendedName>
        <fullName evidence="16">EF-hand domain-containing protein</fullName>
    </recommendedName>
</protein>
<feature type="compositionally biased region" description="Low complexity" evidence="14">
    <location>
        <begin position="66"/>
        <end position="82"/>
    </location>
</feature>
<dbReference type="InterPro" id="IPR018247">
    <property type="entry name" value="EF_Hand_1_Ca_BS"/>
</dbReference>
<name>A0A058Z0V0_FONAL</name>
<dbReference type="GO" id="GO:0051560">
    <property type="term" value="P:mitochondrial calcium ion homeostasis"/>
    <property type="evidence" value="ECO:0007669"/>
    <property type="project" value="TreeGrafter"/>
</dbReference>
<dbReference type="STRING" id="691883.A0A058Z0V0"/>
<evidence type="ECO:0000256" key="9">
    <source>
        <dbReference type="ARBA" id="ARBA00022946"/>
    </source>
</evidence>
<dbReference type="Proteomes" id="UP000030693">
    <property type="component" value="Unassembled WGS sequence"/>
</dbReference>
<dbReference type="RefSeq" id="XP_009497797.1">
    <property type="nucleotide sequence ID" value="XM_009499522.1"/>
</dbReference>
<dbReference type="AlphaFoldDB" id="A0A058Z0V0"/>
<organism evidence="17">
    <name type="scientific">Fonticula alba</name>
    <name type="common">Slime mold</name>
    <dbReference type="NCBI Taxonomy" id="691883"/>
    <lineage>
        <taxon>Eukaryota</taxon>
        <taxon>Rotosphaerida</taxon>
        <taxon>Fonticulaceae</taxon>
        <taxon>Fonticula</taxon>
    </lineage>
</organism>
<evidence type="ECO:0000313" key="18">
    <source>
        <dbReference type="Proteomes" id="UP000030693"/>
    </source>
</evidence>
<dbReference type="PROSITE" id="PS00018">
    <property type="entry name" value="EF_HAND_1"/>
    <property type="match status" value="2"/>
</dbReference>
<comment type="similarity">
    <text evidence="13">Belongs to the MICU1 family. MICU1 subfamily.</text>
</comment>
<keyword evidence="9" id="KW-0809">Transit peptide</keyword>
<evidence type="ECO:0000256" key="7">
    <source>
        <dbReference type="ARBA" id="ARBA00022792"/>
    </source>
</evidence>
<keyword evidence="4" id="KW-0109">Calcium transport</keyword>
<keyword evidence="7" id="KW-0999">Mitochondrion inner membrane</keyword>
<keyword evidence="11" id="KW-0496">Mitochondrion</keyword>
<dbReference type="OMA" id="VRTEVWK"/>
<keyword evidence="15" id="KW-0732">Signal</keyword>
<dbReference type="SMART" id="SM00054">
    <property type="entry name" value="EFh"/>
    <property type="match status" value="3"/>
</dbReference>
<comment type="subcellular location">
    <subcellularLocation>
        <location evidence="1">Mitochondrion inner membrane</location>
    </subcellularLocation>
    <subcellularLocation>
        <location evidence="2">Mitochondrion intermembrane space</location>
    </subcellularLocation>
</comment>
<evidence type="ECO:0000256" key="5">
    <source>
        <dbReference type="ARBA" id="ARBA00022723"/>
    </source>
</evidence>
<proteinExistence type="inferred from homology"/>
<keyword evidence="12" id="KW-0472">Membrane</keyword>
<keyword evidence="6" id="KW-0677">Repeat</keyword>
<gene>
    <name evidence="17" type="ORF">H696_05709</name>
</gene>
<evidence type="ECO:0000256" key="4">
    <source>
        <dbReference type="ARBA" id="ARBA00022568"/>
    </source>
</evidence>
<dbReference type="PROSITE" id="PS50222">
    <property type="entry name" value="EF_HAND_2"/>
    <property type="match status" value="1"/>
</dbReference>
<evidence type="ECO:0000259" key="16">
    <source>
        <dbReference type="PROSITE" id="PS50222"/>
    </source>
</evidence>
<evidence type="ECO:0000256" key="3">
    <source>
        <dbReference type="ARBA" id="ARBA00022448"/>
    </source>
</evidence>
<evidence type="ECO:0000256" key="13">
    <source>
        <dbReference type="ARBA" id="ARBA00038333"/>
    </source>
</evidence>
<dbReference type="InterPro" id="IPR002048">
    <property type="entry name" value="EF_hand_dom"/>
</dbReference>
<evidence type="ECO:0000256" key="12">
    <source>
        <dbReference type="ARBA" id="ARBA00023136"/>
    </source>
</evidence>
<sequence>MFPRARTLALAGCAAAALLTATTAQQHRRPAGAGVLPASLPGPGAWRWTMHCDARPASTGVVPPTAGSLAGAAAPATPAAGSHESRSPLGAWIERSTGLYENRLRALSHPRKVFQYFASVTQVERGSGTGLASVDYSPGFGGRVVYMTPADLMVSLLPYQPAVEEAGLSSINTSVVRQRLQEFLASTATGPGSHPIDAMARDVLALADLDGDGLVSFSEYLCFVAAVSAPLAWLREAFHSSDANSNGLLDREELAALIRYCAVKASIGAAQGQAEQSSFLRGSTTSRLVTFLLGESDNQAGVSLERFEEALLHLRHAVLRLEFICYREPGDMADDCISATALARALAAYSQDAHKFRSVRRLARLSQHPDLLNARISFDEFVRLDQVVRNLDDVIRCLQIRFASEDGLFTKEDFSAAIKICFGFSLGQATVTALFGALDSDESNSLDVEELERGLRSRASYGFTRSSTSANGPKTGISQVLDVLFRK</sequence>
<evidence type="ECO:0000256" key="2">
    <source>
        <dbReference type="ARBA" id="ARBA00004569"/>
    </source>
</evidence>
<dbReference type="Pfam" id="PF13202">
    <property type="entry name" value="EF-hand_5"/>
    <property type="match status" value="2"/>
</dbReference>
<evidence type="ECO:0000256" key="11">
    <source>
        <dbReference type="ARBA" id="ARBA00023128"/>
    </source>
</evidence>
<dbReference type="SUPFAM" id="SSF47473">
    <property type="entry name" value="EF-hand"/>
    <property type="match status" value="2"/>
</dbReference>
<feature type="region of interest" description="Disordered" evidence="14">
    <location>
        <begin position="66"/>
        <end position="86"/>
    </location>
</feature>
<feature type="signal peptide" evidence="15">
    <location>
        <begin position="1"/>
        <end position="24"/>
    </location>
</feature>
<evidence type="ECO:0000256" key="8">
    <source>
        <dbReference type="ARBA" id="ARBA00022837"/>
    </source>
</evidence>
<accession>A0A058Z0V0</accession>
<dbReference type="PANTHER" id="PTHR12294">
    <property type="entry name" value="EF HAND DOMAIN FAMILY A1,A2-RELATED"/>
    <property type="match status" value="1"/>
</dbReference>
<dbReference type="Gene3D" id="1.10.238.10">
    <property type="entry name" value="EF-hand"/>
    <property type="match status" value="2"/>
</dbReference>
<dbReference type="GO" id="GO:0036444">
    <property type="term" value="P:calcium import into the mitochondrion"/>
    <property type="evidence" value="ECO:0007669"/>
    <property type="project" value="TreeGrafter"/>
</dbReference>
<dbReference type="InterPro" id="IPR011992">
    <property type="entry name" value="EF-hand-dom_pair"/>
</dbReference>
<evidence type="ECO:0000256" key="1">
    <source>
        <dbReference type="ARBA" id="ARBA00004273"/>
    </source>
</evidence>
<keyword evidence="10" id="KW-0406">Ion transport</keyword>
<evidence type="ECO:0000256" key="14">
    <source>
        <dbReference type="SAM" id="MobiDB-lite"/>
    </source>
</evidence>
<dbReference type="EMBL" id="KB932213">
    <property type="protein sequence ID" value="KCV67766.1"/>
    <property type="molecule type" value="Genomic_DNA"/>
</dbReference>
<dbReference type="GO" id="GO:0005758">
    <property type="term" value="C:mitochondrial intermembrane space"/>
    <property type="evidence" value="ECO:0007669"/>
    <property type="project" value="UniProtKB-SubCell"/>
</dbReference>
<dbReference type="GeneID" id="20530434"/>
<keyword evidence="5" id="KW-0479">Metal-binding</keyword>
<evidence type="ECO:0000313" key="17">
    <source>
        <dbReference type="EMBL" id="KCV67766.1"/>
    </source>
</evidence>
<reference evidence="17" key="1">
    <citation type="submission" date="2013-04" db="EMBL/GenBank/DDBJ databases">
        <title>The Genome Sequence of Fonticula alba ATCC 38817.</title>
        <authorList>
            <consortium name="The Broad Institute Genomics Platform"/>
            <person name="Russ C."/>
            <person name="Cuomo C."/>
            <person name="Burger G."/>
            <person name="Gray M.W."/>
            <person name="Holland P.W.H."/>
            <person name="King N."/>
            <person name="Lang F.B.F."/>
            <person name="Roger A.J."/>
            <person name="Ruiz-Trillo I."/>
            <person name="Brown M."/>
            <person name="Walker B."/>
            <person name="Young S."/>
            <person name="Zeng Q."/>
            <person name="Gargeya S."/>
            <person name="Fitzgerald M."/>
            <person name="Haas B."/>
            <person name="Abouelleil A."/>
            <person name="Allen A.W."/>
            <person name="Alvarado L."/>
            <person name="Arachchi H.M."/>
            <person name="Berlin A.M."/>
            <person name="Chapman S.B."/>
            <person name="Gainer-Dewar J."/>
            <person name="Goldberg J."/>
            <person name="Griggs A."/>
            <person name="Gujja S."/>
            <person name="Hansen M."/>
            <person name="Howarth C."/>
            <person name="Imamovic A."/>
            <person name="Ireland A."/>
            <person name="Larimer J."/>
            <person name="McCowan C."/>
            <person name="Murphy C."/>
            <person name="Pearson M."/>
            <person name="Poon T.W."/>
            <person name="Priest M."/>
            <person name="Roberts A."/>
            <person name="Saif S."/>
            <person name="Shea T."/>
            <person name="Sisk P."/>
            <person name="Sykes S."/>
            <person name="Wortman J."/>
            <person name="Nusbaum C."/>
            <person name="Birren B."/>
        </authorList>
    </citation>
    <scope>NUCLEOTIDE SEQUENCE [LARGE SCALE GENOMIC DNA]</scope>
    <source>
        <strain evidence="17">ATCC 38817</strain>
    </source>
</reference>
<feature type="domain" description="EF-hand" evidence="16">
    <location>
        <begin position="229"/>
        <end position="264"/>
    </location>
</feature>
<evidence type="ECO:0000256" key="10">
    <source>
        <dbReference type="ARBA" id="ARBA00023065"/>
    </source>
</evidence>
<keyword evidence="18" id="KW-1185">Reference proteome</keyword>
<evidence type="ECO:0000256" key="15">
    <source>
        <dbReference type="SAM" id="SignalP"/>
    </source>
</evidence>
<dbReference type="InterPro" id="IPR039800">
    <property type="entry name" value="MICU1/2/3"/>
</dbReference>
<dbReference type="PANTHER" id="PTHR12294:SF1">
    <property type="entry name" value="CALCIUM UPTAKE PROTEIN 1, MITOCHONDRIAL"/>
    <property type="match status" value="1"/>
</dbReference>
<dbReference type="GO" id="GO:1990246">
    <property type="term" value="C:uniplex complex"/>
    <property type="evidence" value="ECO:0007669"/>
    <property type="project" value="TreeGrafter"/>
</dbReference>